<geneLocation type="plasmid" evidence="1 2">
    <name>p_unnamed1</name>
</geneLocation>
<evidence type="ECO:0000313" key="2">
    <source>
        <dbReference type="Proteomes" id="UP001061991"/>
    </source>
</evidence>
<keyword evidence="1" id="KW-0614">Plasmid</keyword>
<name>A0ACD4CZZ0_9HYPH</name>
<sequence length="85" mass="9440">MSDAYARAAAMLERSPRTDPHAQRLAREVMRLFNNGKRDIQLITSLAVINEQTVGSETEQGRHRHSAHLSHSSASHGSISGKLYE</sequence>
<evidence type="ECO:0000313" key="1">
    <source>
        <dbReference type="EMBL" id="UXN59156.1"/>
    </source>
</evidence>
<gene>
    <name evidence="1" type="ORF">N8E88_09835</name>
</gene>
<dbReference type="EMBL" id="CP104972">
    <property type="protein sequence ID" value="UXN59156.1"/>
    <property type="molecule type" value="Genomic_DNA"/>
</dbReference>
<reference evidence="1" key="1">
    <citation type="submission" date="2022-09" db="EMBL/GenBank/DDBJ databases">
        <title>Interaction between co-microsymbionts with complementary sets of symbiotic genes in legume-rhizobium systems.</title>
        <authorList>
            <person name="Safronova V."/>
            <person name="Sazanova A."/>
            <person name="Afonin A."/>
            <person name="Chirak E."/>
        </authorList>
    </citation>
    <scope>NUCLEOTIDE SEQUENCE</scope>
    <source>
        <strain evidence="1">A18/3m</strain>
    </source>
</reference>
<keyword evidence="2" id="KW-1185">Reference proteome</keyword>
<dbReference type="Proteomes" id="UP001061991">
    <property type="component" value="Plasmid p_unnamed1"/>
</dbReference>
<accession>A0ACD4CZZ0</accession>
<protein>
    <submittedName>
        <fullName evidence="1">Uncharacterized protein</fullName>
    </submittedName>
</protein>
<organism evidence="1 2">
    <name type="scientific">Phyllobacterium zundukense</name>
    <dbReference type="NCBI Taxonomy" id="1867719"/>
    <lineage>
        <taxon>Bacteria</taxon>
        <taxon>Pseudomonadati</taxon>
        <taxon>Pseudomonadota</taxon>
        <taxon>Alphaproteobacteria</taxon>
        <taxon>Hyphomicrobiales</taxon>
        <taxon>Phyllobacteriaceae</taxon>
        <taxon>Phyllobacterium</taxon>
    </lineage>
</organism>
<proteinExistence type="predicted"/>